<dbReference type="InterPro" id="IPR050320">
    <property type="entry name" value="N5-glutamine_MTase"/>
</dbReference>
<dbReference type="Proteomes" id="UP000222056">
    <property type="component" value="Unassembled WGS sequence"/>
</dbReference>
<evidence type="ECO:0000256" key="1">
    <source>
        <dbReference type="ARBA" id="ARBA00022603"/>
    </source>
</evidence>
<dbReference type="InterPro" id="IPR007848">
    <property type="entry name" value="Small_mtfrase_dom"/>
</dbReference>
<dbReference type="InterPro" id="IPR040758">
    <property type="entry name" value="PrmC_N"/>
</dbReference>
<dbReference type="InterPro" id="IPR029063">
    <property type="entry name" value="SAM-dependent_MTases_sf"/>
</dbReference>
<dbReference type="InterPro" id="IPR004556">
    <property type="entry name" value="HemK-like"/>
</dbReference>
<dbReference type="PANTHER" id="PTHR18895">
    <property type="entry name" value="HEMK METHYLTRANSFERASE"/>
    <property type="match status" value="1"/>
</dbReference>
<dbReference type="Gene3D" id="3.40.50.150">
    <property type="entry name" value="Vaccinia Virus protein VP39"/>
    <property type="match status" value="1"/>
</dbReference>
<evidence type="ECO:0000256" key="2">
    <source>
        <dbReference type="ARBA" id="ARBA00022679"/>
    </source>
</evidence>
<keyword evidence="1 5" id="KW-0489">Methyltransferase</keyword>
<dbReference type="Gene3D" id="1.10.8.10">
    <property type="entry name" value="DNA helicase RuvA subunit, C-terminal domain"/>
    <property type="match status" value="1"/>
</dbReference>
<feature type="binding site" evidence="5">
    <location>
        <position position="156"/>
    </location>
    <ligand>
        <name>S-adenosyl-L-methionine</name>
        <dbReference type="ChEBI" id="CHEBI:59789"/>
    </ligand>
</feature>
<dbReference type="AlphaFoldDB" id="A0A1H6FJE9"/>
<comment type="caution">
    <text evidence="5">Lacks conserved residue(s) required for the propagation of feature annotation.</text>
</comment>
<evidence type="ECO:0000313" key="9">
    <source>
        <dbReference type="Proteomes" id="UP000222056"/>
    </source>
</evidence>
<dbReference type="PANTHER" id="PTHR18895:SF74">
    <property type="entry name" value="MTRF1L RELEASE FACTOR GLUTAMINE METHYLTRANSFERASE"/>
    <property type="match status" value="1"/>
</dbReference>
<keyword evidence="2 5" id="KW-0808">Transferase</keyword>
<protein>
    <recommendedName>
        <fullName evidence="5">Release factor glutamine methyltransferase</fullName>
        <shortName evidence="5">RF MTase</shortName>
        <ecNumber evidence="5">2.1.1.297</ecNumber>
    </recommendedName>
    <alternativeName>
        <fullName evidence="5">N5-glutamine methyltransferase PrmC</fullName>
    </alternativeName>
    <alternativeName>
        <fullName evidence="5">Protein-(glutamine-N5) MTase PrmC</fullName>
    </alternativeName>
    <alternativeName>
        <fullName evidence="5">Protein-glutamine N-methyltransferase PrmC</fullName>
    </alternativeName>
</protein>
<feature type="binding site" evidence="5">
    <location>
        <begin position="133"/>
        <end position="137"/>
    </location>
    <ligand>
        <name>S-adenosyl-L-methionine</name>
        <dbReference type="ChEBI" id="CHEBI:59789"/>
    </ligand>
</feature>
<proteinExistence type="inferred from homology"/>
<evidence type="ECO:0000256" key="3">
    <source>
        <dbReference type="ARBA" id="ARBA00022691"/>
    </source>
</evidence>
<dbReference type="CDD" id="cd02440">
    <property type="entry name" value="AdoMet_MTases"/>
    <property type="match status" value="1"/>
</dbReference>
<feature type="domain" description="Release factor glutamine methyltransferase N-terminal" evidence="7">
    <location>
        <begin position="22"/>
        <end position="91"/>
    </location>
</feature>
<dbReference type="Pfam" id="PF17827">
    <property type="entry name" value="PrmC_N"/>
    <property type="match status" value="1"/>
</dbReference>
<keyword evidence="9" id="KW-1185">Reference proteome</keyword>
<dbReference type="GO" id="GO:0032259">
    <property type="term" value="P:methylation"/>
    <property type="evidence" value="ECO:0007669"/>
    <property type="project" value="UniProtKB-KW"/>
</dbReference>
<dbReference type="InterPro" id="IPR019874">
    <property type="entry name" value="RF_methyltr_PrmC"/>
</dbReference>
<dbReference type="NCBIfam" id="TIGR03534">
    <property type="entry name" value="RF_mod_PrmC"/>
    <property type="match status" value="1"/>
</dbReference>
<dbReference type="GO" id="GO:0102559">
    <property type="term" value="F:peptide chain release factor N(5)-glutamine methyltransferase activity"/>
    <property type="evidence" value="ECO:0007669"/>
    <property type="project" value="UniProtKB-EC"/>
</dbReference>
<dbReference type="SUPFAM" id="SSF53335">
    <property type="entry name" value="S-adenosyl-L-methionine-dependent methyltransferases"/>
    <property type="match status" value="1"/>
</dbReference>
<evidence type="ECO:0000259" key="7">
    <source>
        <dbReference type="Pfam" id="PF17827"/>
    </source>
</evidence>
<dbReference type="STRING" id="29539.SAMN02745716_0179"/>
<evidence type="ECO:0000313" key="8">
    <source>
        <dbReference type="EMBL" id="SEH10330.1"/>
    </source>
</evidence>
<name>A0A1H6FJE9_THEAL</name>
<accession>A0A1H6FJE9</accession>
<dbReference type="HAMAP" id="MF_02126">
    <property type="entry name" value="RF_methyltr_PrmC"/>
    <property type="match status" value="1"/>
</dbReference>
<dbReference type="Pfam" id="PF05175">
    <property type="entry name" value="MTS"/>
    <property type="match status" value="1"/>
</dbReference>
<feature type="binding site" evidence="5">
    <location>
        <position position="202"/>
    </location>
    <ligand>
        <name>S-adenosyl-L-methionine</name>
        <dbReference type="ChEBI" id="CHEBI:59789"/>
    </ligand>
</feature>
<dbReference type="EC" id="2.1.1.297" evidence="5"/>
<organism evidence="8 9">
    <name type="scientific">Thermoleophilum album</name>
    <dbReference type="NCBI Taxonomy" id="29539"/>
    <lineage>
        <taxon>Bacteria</taxon>
        <taxon>Bacillati</taxon>
        <taxon>Actinomycetota</taxon>
        <taxon>Thermoleophilia</taxon>
        <taxon>Thermoleophilales</taxon>
        <taxon>Thermoleophilaceae</taxon>
        <taxon>Thermoleophilum</taxon>
    </lineage>
</organism>
<comment type="catalytic activity">
    <reaction evidence="4 5">
        <text>L-glutaminyl-[peptide chain release factor] + S-adenosyl-L-methionine = N(5)-methyl-L-glutaminyl-[peptide chain release factor] + S-adenosyl-L-homocysteine + H(+)</text>
        <dbReference type="Rhea" id="RHEA:42896"/>
        <dbReference type="Rhea" id="RHEA-COMP:10271"/>
        <dbReference type="Rhea" id="RHEA-COMP:10272"/>
        <dbReference type="ChEBI" id="CHEBI:15378"/>
        <dbReference type="ChEBI" id="CHEBI:30011"/>
        <dbReference type="ChEBI" id="CHEBI:57856"/>
        <dbReference type="ChEBI" id="CHEBI:59789"/>
        <dbReference type="ChEBI" id="CHEBI:61891"/>
        <dbReference type="EC" id="2.1.1.297"/>
    </reaction>
</comment>
<gene>
    <name evidence="5" type="primary">prmC</name>
    <name evidence="8" type="ORF">SAMN02745716_0179</name>
</gene>
<evidence type="ECO:0000259" key="6">
    <source>
        <dbReference type="Pfam" id="PF05175"/>
    </source>
</evidence>
<evidence type="ECO:0000256" key="5">
    <source>
        <dbReference type="HAMAP-Rule" id="MF_02126"/>
    </source>
</evidence>
<keyword evidence="3 5" id="KW-0949">S-adenosyl-L-methionine</keyword>
<feature type="domain" description="Methyltransferase small" evidence="6">
    <location>
        <begin position="113"/>
        <end position="211"/>
    </location>
</feature>
<comment type="similarity">
    <text evidence="5">Belongs to the protein N5-glutamine methyltransferase family. PrmC subfamily.</text>
</comment>
<sequence>MSQGVTVSSPSDSPPTVSVSEFLSTAVARLARAGCASPRLDAELLVAAALGRERWEVVANPELEVPVEARPLLEQWLVRRERREPLAYIIGRRAFRTIELTIDRRVLVPRPETELLVEVALGTPAGGAVHDVGTGSGAVALALAAERPDLRISASDSAPAAIAVARENAQRLGLPVFFEVADLLPPRLRREGGDRADLVVANLPYVAEHEWTELAPEIRLYEPRSALVAGPHGSELIAALVAVAPRGQRMALEHAPHQADEVRALLREPQTLCDLAGHPRVTVGFVP</sequence>
<evidence type="ECO:0000256" key="4">
    <source>
        <dbReference type="ARBA" id="ARBA00048391"/>
    </source>
</evidence>
<dbReference type="OrthoDB" id="9800643at2"/>
<reference evidence="9" key="1">
    <citation type="submission" date="2016-10" db="EMBL/GenBank/DDBJ databases">
        <authorList>
            <person name="Varghese N."/>
            <person name="Submissions S."/>
        </authorList>
    </citation>
    <scope>NUCLEOTIDE SEQUENCE [LARGE SCALE GENOMIC DNA]</scope>
    <source>
        <strain evidence="9">ATCC 35263</strain>
    </source>
</reference>
<dbReference type="NCBIfam" id="TIGR00536">
    <property type="entry name" value="hemK_fam"/>
    <property type="match status" value="1"/>
</dbReference>
<comment type="function">
    <text evidence="5">Methylates the class 1 translation termination release factors RF1/PrfA and RF2/PrfB on the glutamine residue of the universally conserved GGQ motif.</text>
</comment>
<dbReference type="EMBL" id="FNWJ01000001">
    <property type="protein sequence ID" value="SEH10330.1"/>
    <property type="molecule type" value="Genomic_DNA"/>
</dbReference>